<feature type="transmembrane region" description="Helical" evidence="4">
    <location>
        <begin position="351"/>
        <end position="372"/>
    </location>
</feature>
<keyword evidence="1 4" id="KW-0812">Transmembrane</keyword>
<dbReference type="InterPro" id="IPR011701">
    <property type="entry name" value="MFS"/>
</dbReference>
<keyword evidence="2 4" id="KW-1133">Transmembrane helix</keyword>
<feature type="transmembrane region" description="Helical" evidence="4">
    <location>
        <begin position="148"/>
        <end position="167"/>
    </location>
</feature>
<sequence length="416" mass="44417">MAEVAQLPLNEEQLVSKYHRSNLWRLTISQALAGANSVVIYATGAIVGSMLAPTAVLATLPISIFVVGMASCVLPAGEIARRFGRRMAFMVGTSTGALTGILAALAMYFGWFWLFCFSAFLGGAYASVTVSFRFAAADGVPAEKRAQALSFVMIGGIAAGVIGPQLITHTMHLFPERLYVATFIGQAIVAMLSGFILSGVRVPDIKQSKEVVGRTLTDIATQPRFISAVICGAASYLIMNFLMTSAPLAMQMHGHSYESANLGIQWHVMAMYVPSFFTGKLISRFGATLVSTVGIVLTGISAMIGLLGSDVFHFYALLILLGVGWNFGFLGASALVLECHRPEEKNQVQSLNDFIIFGLMAIGSFASGGVLSAYGWEVVLWLSLIPLVLAALTLAATKIKRAEPLNQESRLGEVDL</sequence>
<accession>A0ABM8ZFT8</accession>
<feature type="domain" description="Major facilitator superfamily (MFS) profile" evidence="5">
    <location>
        <begin position="187"/>
        <end position="416"/>
    </location>
</feature>
<evidence type="ECO:0000313" key="6">
    <source>
        <dbReference type="EMBL" id="CAH0525498.1"/>
    </source>
</evidence>
<dbReference type="InterPro" id="IPR036259">
    <property type="entry name" value="MFS_trans_sf"/>
</dbReference>
<keyword evidence="3 4" id="KW-0472">Membrane</keyword>
<comment type="caution">
    <text evidence="6">The sequence shown here is derived from an EMBL/GenBank/DDBJ whole genome shotgun (WGS) entry which is preliminary data.</text>
</comment>
<evidence type="ECO:0000313" key="7">
    <source>
        <dbReference type="Proteomes" id="UP000838160"/>
    </source>
</evidence>
<dbReference type="Proteomes" id="UP000838160">
    <property type="component" value="Unassembled WGS sequence"/>
</dbReference>
<dbReference type="EMBL" id="CAKLCM010000002">
    <property type="protein sequence ID" value="CAH0525498.1"/>
    <property type="molecule type" value="Genomic_DNA"/>
</dbReference>
<protein>
    <submittedName>
        <fullName evidence="6">Riboflavin transporter RfnT</fullName>
    </submittedName>
</protein>
<feature type="transmembrane region" description="Helical" evidence="4">
    <location>
        <begin position="179"/>
        <end position="202"/>
    </location>
</feature>
<dbReference type="PANTHER" id="PTHR23534">
    <property type="entry name" value="MFS PERMEASE"/>
    <property type="match status" value="1"/>
</dbReference>
<feature type="transmembrane region" description="Helical" evidence="4">
    <location>
        <begin position="223"/>
        <end position="243"/>
    </location>
</feature>
<organism evidence="6 7">
    <name type="scientific">Vibrio hippocampi</name>
    <dbReference type="NCBI Taxonomy" id="654686"/>
    <lineage>
        <taxon>Bacteria</taxon>
        <taxon>Pseudomonadati</taxon>
        <taxon>Pseudomonadota</taxon>
        <taxon>Gammaproteobacteria</taxon>
        <taxon>Vibrionales</taxon>
        <taxon>Vibrionaceae</taxon>
        <taxon>Vibrio</taxon>
    </lineage>
</organism>
<dbReference type="InterPro" id="IPR020846">
    <property type="entry name" value="MFS_dom"/>
</dbReference>
<dbReference type="RefSeq" id="WP_237484027.1">
    <property type="nucleotide sequence ID" value="NZ_CAKLCM010000002.1"/>
</dbReference>
<feature type="transmembrane region" description="Helical" evidence="4">
    <location>
        <begin position="314"/>
        <end position="339"/>
    </location>
</feature>
<feature type="transmembrane region" description="Helical" evidence="4">
    <location>
        <begin position="289"/>
        <end position="308"/>
    </location>
</feature>
<dbReference type="PROSITE" id="PS50850">
    <property type="entry name" value="MFS"/>
    <property type="match status" value="1"/>
</dbReference>
<evidence type="ECO:0000256" key="4">
    <source>
        <dbReference type="SAM" id="Phobius"/>
    </source>
</evidence>
<dbReference type="PANTHER" id="PTHR23534:SF1">
    <property type="entry name" value="MAJOR FACILITATOR SUPERFAMILY PROTEIN"/>
    <property type="match status" value="1"/>
</dbReference>
<dbReference type="Pfam" id="PF07690">
    <property type="entry name" value="MFS_1"/>
    <property type="match status" value="1"/>
</dbReference>
<evidence type="ECO:0000256" key="2">
    <source>
        <dbReference type="ARBA" id="ARBA00022989"/>
    </source>
</evidence>
<feature type="transmembrane region" description="Helical" evidence="4">
    <location>
        <begin position="55"/>
        <end position="76"/>
    </location>
</feature>
<feature type="transmembrane region" description="Helical" evidence="4">
    <location>
        <begin position="378"/>
        <end position="397"/>
    </location>
</feature>
<feature type="transmembrane region" description="Helical" evidence="4">
    <location>
        <begin position="112"/>
        <end position="136"/>
    </location>
</feature>
<feature type="transmembrane region" description="Helical" evidence="4">
    <location>
        <begin position="88"/>
        <end position="106"/>
    </location>
</feature>
<keyword evidence="7" id="KW-1185">Reference proteome</keyword>
<dbReference type="SUPFAM" id="SSF103473">
    <property type="entry name" value="MFS general substrate transporter"/>
    <property type="match status" value="1"/>
</dbReference>
<reference evidence="6" key="1">
    <citation type="submission" date="2021-12" db="EMBL/GenBank/DDBJ databases">
        <authorList>
            <person name="Rodrigo-Torres L."/>
            <person name="Arahal R. D."/>
            <person name="Lucena T."/>
        </authorList>
    </citation>
    <scope>NUCLEOTIDE SEQUENCE</scope>
    <source>
        <strain evidence="6">CECT 8226</strain>
    </source>
</reference>
<proteinExistence type="predicted"/>
<evidence type="ECO:0000256" key="3">
    <source>
        <dbReference type="ARBA" id="ARBA00023136"/>
    </source>
</evidence>
<dbReference type="Gene3D" id="1.20.1250.20">
    <property type="entry name" value="MFS general substrate transporter like domains"/>
    <property type="match status" value="1"/>
</dbReference>
<name>A0ABM8ZFT8_9VIBR</name>
<gene>
    <name evidence="6" type="primary">rfnT</name>
    <name evidence="6" type="ORF">VHP8226_01023</name>
</gene>
<evidence type="ECO:0000259" key="5">
    <source>
        <dbReference type="PROSITE" id="PS50850"/>
    </source>
</evidence>
<feature type="transmembrane region" description="Helical" evidence="4">
    <location>
        <begin position="23"/>
        <end position="43"/>
    </location>
</feature>
<evidence type="ECO:0000256" key="1">
    <source>
        <dbReference type="ARBA" id="ARBA00022692"/>
    </source>
</evidence>